<keyword evidence="3 7" id="KW-0812">Transmembrane</keyword>
<dbReference type="GO" id="GO:0004252">
    <property type="term" value="F:serine-type endopeptidase activity"/>
    <property type="evidence" value="ECO:0007669"/>
    <property type="project" value="InterPro"/>
</dbReference>
<dbReference type="GO" id="GO:0016020">
    <property type="term" value="C:membrane"/>
    <property type="evidence" value="ECO:0007669"/>
    <property type="project" value="UniProtKB-SubCell"/>
</dbReference>
<keyword evidence="4" id="KW-0378">Hydrolase</keyword>
<evidence type="ECO:0000256" key="7">
    <source>
        <dbReference type="SAM" id="Phobius"/>
    </source>
</evidence>
<accession>A0A923PGJ1</accession>
<dbReference type="GO" id="GO:0006508">
    <property type="term" value="P:proteolysis"/>
    <property type="evidence" value="ECO:0007669"/>
    <property type="project" value="UniProtKB-KW"/>
</dbReference>
<dbReference type="AlphaFoldDB" id="A0A923PGJ1"/>
<name>A0A923PGJ1_9BACT</name>
<dbReference type="InterPro" id="IPR050925">
    <property type="entry name" value="Rhomboid_protease_S54"/>
</dbReference>
<feature type="transmembrane region" description="Helical" evidence="7">
    <location>
        <begin position="173"/>
        <end position="197"/>
    </location>
</feature>
<evidence type="ECO:0000256" key="5">
    <source>
        <dbReference type="ARBA" id="ARBA00022989"/>
    </source>
</evidence>
<dbReference type="EMBL" id="JACSIT010000040">
    <property type="protein sequence ID" value="MBC6992864.1"/>
    <property type="molecule type" value="Genomic_DNA"/>
</dbReference>
<dbReference type="RefSeq" id="WP_187464995.1">
    <property type="nucleotide sequence ID" value="NZ_JACSIT010000040.1"/>
</dbReference>
<dbReference type="Pfam" id="PF01694">
    <property type="entry name" value="Rhomboid"/>
    <property type="match status" value="1"/>
</dbReference>
<reference evidence="9" key="1">
    <citation type="submission" date="2020-08" db="EMBL/GenBank/DDBJ databases">
        <title>Lewinella bacteria from marine environments.</title>
        <authorList>
            <person name="Zhong Y."/>
        </authorList>
    </citation>
    <scope>NUCLEOTIDE SEQUENCE</scope>
    <source>
        <strain evidence="9">KCTC 42187</strain>
    </source>
</reference>
<dbReference type="Proteomes" id="UP000650081">
    <property type="component" value="Unassembled WGS sequence"/>
</dbReference>
<dbReference type="Gene3D" id="1.20.1540.10">
    <property type="entry name" value="Rhomboid-like"/>
    <property type="match status" value="1"/>
</dbReference>
<organism evidence="9 10">
    <name type="scientific">Neolewinella lacunae</name>
    <dbReference type="NCBI Taxonomy" id="1517758"/>
    <lineage>
        <taxon>Bacteria</taxon>
        <taxon>Pseudomonadati</taxon>
        <taxon>Bacteroidota</taxon>
        <taxon>Saprospiria</taxon>
        <taxon>Saprospirales</taxon>
        <taxon>Lewinellaceae</taxon>
        <taxon>Neolewinella</taxon>
    </lineage>
</organism>
<proteinExistence type="inferred from homology"/>
<evidence type="ECO:0000256" key="2">
    <source>
        <dbReference type="ARBA" id="ARBA00009045"/>
    </source>
</evidence>
<feature type="transmembrane region" description="Helical" evidence="7">
    <location>
        <begin position="109"/>
        <end position="128"/>
    </location>
</feature>
<comment type="subcellular location">
    <subcellularLocation>
        <location evidence="1">Membrane</location>
        <topology evidence="1">Multi-pass membrane protein</topology>
    </subcellularLocation>
</comment>
<dbReference type="InterPro" id="IPR022764">
    <property type="entry name" value="Peptidase_S54_rhomboid_dom"/>
</dbReference>
<keyword evidence="9" id="KW-0645">Protease</keyword>
<dbReference type="PANTHER" id="PTHR43731">
    <property type="entry name" value="RHOMBOID PROTEASE"/>
    <property type="match status" value="1"/>
</dbReference>
<sequence length="217" mass="24625">MTIIIIIFTCLVSWQAFNRPELRAKMLFYPTAVKNRGEYYRFLSHGFIHADFMHLLFNMYALYIFGGIAEATFTCLFGPTLSKLGYLLFYLVAIVASSYVSYLRHQDNPGYASLGASGAVAAMIWPYVMFDPWSWFIFPPLPAFLLGIAYIAYSHYADKRGGDNIGHNAHLWGAIFGLLAYVVLCLFLEPDILTAFVERLMEPRGMNSPRSYFDPCG</sequence>
<dbReference type="SUPFAM" id="SSF144091">
    <property type="entry name" value="Rhomboid-like"/>
    <property type="match status" value="1"/>
</dbReference>
<evidence type="ECO:0000256" key="6">
    <source>
        <dbReference type="ARBA" id="ARBA00023136"/>
    </source>
</evidence>
<comment type="similarity">
    <text evidence="2">Belongs to the peptidase S54 family.</text>
</comment>
<feature type="transmembrane region" description="Helical" evidence="7">
    <location>
        <begin position="60"/>
        <end position="77"/>
    </location>
</feature>
<evidence type="ECO:0000259" key="8">
    <source>
        <dbReference type="Pfam" id="PF01694"/>
    </source>
</evidence>
<comment type="caution">
    <text evidence="9">The sequence shown here is derived from an EMBL/GenBank/DDBJ whole genome shotgun (WGS) entry which is preliminary data.</text>
</comment>
<evidence type="ECO:0000313" key="9">
    <source>
        <dbReference type="EMBL" id="MBC6992864.1"/>
    </source>
</evidence>
<dbReference type="PANTHER" id="PTHR43731:SF14">
    <property type="entry name" value="PRESENILIN-ASSOCIATED RHOMBOID-LIKE PROTEIN, MITOCHONDRIAL"/>
    <property type="match status" value="1"/>
</dbReference>
<evidence type="ECO:0000256" key="1">
    <source>
        <dbReference type="ARBA" id="ARBA00004141"/>
    </source>
</evidence>
<feature type="domain" description="Peptidase S54 rhomboid" evidence="8">
    <location>
        <begin position="37"/>
        <end position="185"/>
    </location>
</feature>
<keyword evidence="5 7" id="KW-1133">Transmembrane helix</keyword>
<dbReference type="InterPro" id="IPR035952">
    <property type="entry name" value="Rhomboid-like_sf"/>
</dbReference>
<gene>
    <name evidence="9" type="ORF">H9S92_01695</name>
</gene>
<keyword evidence="6 7" id="KW-0472">Membrane</keyword>
<evidence type="ECO:0000256" key="4">
    <source>
        <dbReference type="ARBA" id="ARBA00022801"/>
    </source>
</evidence>
<evidence type="ECO:0000256" key="3">
    <source>
        <dbReference type="ARBA" id="ARBA00022692"/>
    </source>
</evidence>
<keyword evidence="10" id="KW-1185">Reference proteome</keyword>
<feature type="transmembrane region" description="Helical" evidence="7">
    <location>
        <begin position="135"/>
        <end position="153"/>
    </location>
</feature>
<protein>
    <submittedName>
        <fullName evidence="9">Rhomboid family intramembrane serine protease</fullName>
    </submittedName>
</protein>
<evidence type="ECO:0000313" key="10">
    <source>
        <dbReference type="Proteomes" id="UP000650081"/>
    </source>
</evidence>
<feature type="transmembrane region" description="Helical" evidence="7">
    <location>
        <begin position="84"/>
        <end position="103"/>
    </location>
</feature>